<evidence type="ECO:0000256" key="7">
    <source>
        <dbReference type="ARBA" id="ARBA00049158"/>
    </source>
</evidence>
<protein>
    <recommendedName>
        <fullName evidence="3">histidinol-phosphatase</fullName>
        <ecNumber evidence="3">3.1.3.15</ecNumber>
    </recommendedName>
</protein>
<dbReference type="PANTHER" id="PTHR21039">
    <property type="entry name" value="HISTIDINOL PHOSPHATASE-RELATED"/>
    <property type="match status" value="1"/>
</dbReference>
<reference evidence="9" key="1">
    <citation type="submission" date="2019-08" db="EMBL/GenBank/DDBJ databases">
        <authorList>
            <person name="Kucharzyk K."/>
            <person name="Murdoch R.W."/>
            <person name="Higgins S."/>
            <person name="Loffler F."/>
        </authorList>
    </citation>
    <scope>NUCLEOTIDE SEQUENCE</scope>
</reference>
<evidence type="ECO:0000256" key="3">
    <source>
        <dbReference type="ARBA" id="ARBA00013085"/>
    </source>
</evidence>
<dbReference type="GO" id="GO:0005737">
    <property type="term" value="C:cytoplasm"/>
    <property type="evidence" value="ECO:0007669"/>
    <property type="project" value="TreeGrafter"/>
</dbReference>
<dbReference type="GO" id="GO:0004401">
    <property type="term" value="F:histidinol-phosphatase activity"/>
    <property type="evidence" value="ECO:0007669"/>
    <property type="project" value="UniProtKB-EC"/>
</dbReference>
<dbReference type="Gene3D" id="3.20.20.140">
    <property type="entry name" value="Metal-dependent hydrolases"/>
    <property type="match status" value="1"/>
</dbReference>
<name>A0A645DF87_9ZZZZ</name>
<dbReference type="EMBL" id="VSSQ01035646">
    <property type="protein sequence ID" value="MPM87929.1"/>
    <property type="molecule type" value="Genomic_DNA"/>
</dbReference>
<dbReference type="GO" id="GO:0000105">
    <property type="term" value="P:L-histidine biosynthetic process"/>
    <property type="evidence" value="ECO:0007669"/>
    <property type="project" value="UniProtKB-UniPathway"/>
</dbReference>
<evidence type="ECO:0000256" key="4">
    <source>
        <dbReference type="ARBA" id="ARBA00022605"/>
    </source>
</evidence>
<evidence type="ECO:0000256" key="1">
    <source>
        <dbReference type="ARBA" id="ARBA00004970"/>
    </source>
</evidence>
<evidence type="ECO:0000256" key="5">
    <source>
        <dbReference type="ARBA" id="ARBA00022801"/>
    </source>
</evidence>
<comment type="catalytic activity">
    <reaction evidence="7">
        <text>L-histidinol phosphate + H2O = L-histidinol + phosphate</text>
        <dbReference type="Rhea" id="RHEA:14465"/>
        <dbReference type="ChEBI" id="CHEBI:15377"/>
        <dbReference type="ChEBI" id="CHEBI:43474"/>
        <dbReference type="ChEBI" id="CHEBI:57699"/>
        <dbReference type="ChEBI" id="CHEBI:57980"/>
        <dbReference type="EC" id="3.1.3.15"/>
    </reaction>
</comment>
<dbReference type="Pfam" id="PF02811">
    <property type="entry name" value="PHP"/>
    <property type="match status" value="1"/>
</dbReference>
<dbReference type="SUPFAM" id="SSF89550">
    <property type="entry name" value="PHP domain-like"/>
    <property type="match status" value="1"/>
</dbReference>
<dbReference type="EC" id="3.1.3.15" evidence="3"/>
<feature type="domain" description="PHP" evidence="8">
    <location>
        <begin position="4"/>
        <end position="196"/>
    </location>
</feature>
<dbReference type="AlphaFoldDB" id="A0A645DF87"/>
<gene>
    <name evidence="9" type="primary">hisK_26</name>
    <name evidence="9" type="ORF">SDC9_135030</name>
</gene>
<evidence type="ECO:0000256" key="2">
    <source>
        <dbReference type="ARBA" id="ARBA00009152"/>
    </source>
</evidence>
<dbReference type="InterPro" id="IPR010140">
    <property type="entry name" value="Histidinol_P_phosphatase_HisJ"/>
</dbReference>
<dbReference type="PANTHER" id="PTHR21039:SF0">
    <property type="entry name" value="HISTIDINOL-PHOSPHATASE"/>
    <property type="match status" value="1"/>
</dbReference>
<organism evidence="9">
    <name type="scientific">bioreactor metagenome</name>
    <dbReference type="NCBI Taxonomy" id="1076179"/>
    <lineage>
        <taxon>unclassified sequences</taxon>
        <taxon>metagenomes</taxon>
        <taxon>ecological metagenomes</taxon>
    </lineage>
</organism>
<dbReference type="InterPro" id="IPR004013">
    <property type="entry name" value="PHP_dom"/>
</dbReference>
<keyword evidence="6" id="KW-0368">Histidine biosynthesis</keyword>
<comment type="caution">
    <text evidence="9">The sequence shown here is derived from an EMBL/GenBank/DDBJ whole genome shotgun (WGS) entry which is preliminary data.</text>
</comment>
<proteinExistence type="inferred from homology"/>
<dbReference type="InterPro" id="IPR016195">
    <property type="entry name" value="Pol/histidinol_Pase-like"/>
</dbReference>
<comment type="pathway">
    <text evidence="1">Amino-acid biosynthesis; L-histidine biosynthesis; L-histidine from 5-phospho-alpha-D-ribose 1-diphosphate: step 8/9.</text>
</comment>
<evidence type="ECO:0000259" key="8">
    <source>
        <dbReference type="Pfam" id="PF02811"/>
    </source>
</evidence>
<keyword evidence="5 9" id="KW-0378">Hydrolase</keyword>
<evidence type="ECO:0000313" key="9">
    <source>
        <dbReference type="EMBL" id="MPM87929.1"/>
    </source>
</evidence>
<evidence type="ECO:0000256" key="6">
    <source>
        <dbReference type="ARBA" id="ARBA00023102"/>
    </source>
</evidence>
<dbReference type="UniPathway" id="UPA00031">
    <property type="reaction ID" value="UER00013"/>
</dbReference>
<dbReference type="NCBIfam" id="TIGR01856">
    <property type="entry name" value="hisJ_fam"/>
    <property type="match status" value="1"/>
</dbReference>
<comment type="similarity">
    <text evidence="2">Belongs to the PHP hydrolase family. HisK subfamily.</text>
</comment>
<sequence length="267" mass="31979">MYYDYHMHSSFSEDSNTPMEDMINKSIELGIKEICFTEHVDYNVIKNNKETNYIFDYDEFFDAIDYYNYKYKNKIVIKKGVEYGFQKHILEKCTQDIKKYDFDFVIGSIHAIDKYELINRHLYKGKTQLEAYRKYYETLYEIVKIYKNYCVLGHLDLVKRYGDINNIIDDNVFSYEIDEILKTVIYDGKGIEINTSCFRYKLPDLTPSSYILKRYKELGGEIITTGSDSHNPPQVAYEFKRIYENLRDMGYKYVCTFDKMKPNFINL</sequence>
<keyword evidence="4" id="KW-0028">Amino-acid biosynthesis</keyword>
<accession>A0A645DF87</accession>